<gene>
    <name evidence="2" type="ORF">J7I42_27165</name>
</gene>
<proteinExistence type="predicted"/>
<feature type="signal peptide" evidence="1">
    <location>
        <begin position="1"/>
        <end position="20"/>
    </location>
</feature>
<feature type="chain" id="PRO_5047015485" description="DUF928 domain-containing protein" evidence="1">
    <location>
        <begin position="21"/>
        <end position="364"/>
    </location>
</feature>
<evidence type="ECO:0000313" key="3">
    <source>
        <dbReference type="Proteomes" id="UP000677244"/>
    </source>
</evidence>
<evidence type="ECO:0000313" key="2">
    <source>
        <dbReference type="EMBL" id="MBO9203996.1"/>
    </source>
</evidence>
<reference evidence="2 3" key="1">
    <citation type="submission" date="2021-03" db="EMBL/GenBank/DDBJ databases">
        <title>Assistant Professor.</title>
        <authorList>
            <person name="Huq M.A."/>
        </authorList>
    </citation>
    <scope>NUCLEOTIDE SEQUENCE [LARGE SCALE GENOMIC DNA]</scope>
    <source>
        <strain evidence="2 3">MAH-29</strain>
    </source>
</reference>
<sequence>MKLFNIILTGLLIVSTAATGQVVTYFQPEVYGRTVDGLGSFQVQNLTGAALRSQVVITVQENVTKSPVVTITTPVTTIQPGTSNFPRNVFAGSLFRFSSNAYANITNQTKNFPPGQYTFCYRLVSADDKQSDDYENCFDAEIQPLVPMALIYPADGDKICEKRPLLTWQPPIPFNSSMRFRLLLTEKREGEAIENLLVNAPLLLLDNITTTSINYPSSHPDLQEGKTYVWQVIAHQNNLVISRSEIWEFTIQCTEPHKQLPTDSYRELKQMVNGNHYIANRALKFAFQNNYNLKRLTYAIYDIGNGMKKLKDCPEVTLKQGLNEVDIDLTELELEPGKHYLLKVYPFNEPDVQLRFIYQDKDVE</sequence>
<dbReference type="Proteomes" id="UP000677244">
    <property type="component" value="Unassembled WGS sequence"/>
</dbReference>
<keyword evidence="3" id="KW-1185">Reference proteome</keyword>
<comment type="caution">
    <text evidence="2">The sequence shown here is derived from an EMBL/GenBank/DDBJ whole genome shotgun (WGS) entry which is preliminary data.</text>
</comment>
<organism evidence="2 3">
    <name type="scientific">Niastella soli</name>
    <dbReference type="NCBI Taxonomy" id="2821487"/>
    <lineage>
        <taxon>Bacteria</taxon>
        <taxon>Pseudomonadati</taxon>
        <taxon>Bacteroidota</taxon>
        <taxon>Chitinophagia</taxon>
        <taxon>Chitinophagales</taxon>
        <taxon>Chitinophagaceae</taxon>
        <taxon>Niastella</taxon>
    </lineage>
</organism>
<keyword evidence="1" id="KW-0732">Signal</keyword>
<name>A0ABS3Z3M9_9BACT</name>
<protein>
    <recommendedName>
        <fullName evidence="4">DUF928 domain-containing protein</fullName>
    </recommendedName>
</protein>
<dbReference type="Gene3D" id="2.60.40.10">
    <property type="entry name" value="Immunoglobulins"/>
    <property type="match status" value="1"/>
</dbReference>
<evidence type="ECO:0008006" key="4">
    <source>
        <dbReference type="Google" id="ProtNLM"/>
    </source>
</evidence>
<accession>A0ABS3Z3M9</accession>
<dbReference type="RefSeq" id="WP_209142138.1">
    <property type="nucleotide sequence ID" value="NZ_JAGHKO010000011.1"/>
</dbReference>
<evidence type="ECO:0000256" key="1">
    <source>
        <dbReference type="SAM" id="SignalP"/>
    </source>
</evidence>
<dbReference type="InterPro" id="IPR013783">
    <property type="entry name" value="Ig-like_fold"/>
</dbReference>
<dbReference type="EMBL" id="JAGHKO010000011">
    <property type="protein sequence ID" value="MBO9203996.1"/>
    <property type="molecule type" value="Genomic_DNA"/>
</dbReference>